<proteinExistence type="predicted"/>
<name>A0A2A6FT04_9MICO</name>
<reference evidence="3" key="1">
    <citation type="submission" date="2017-03" db="EMBL/GenBank/DDBJ databases">
        <authorList>
            <person name="Lund M.B."/>
        </authorList>
    </citation>
    <scope>NUCLEOTIDE SEQUENCE [LARGE SCALE GENOMIC DNA]</scope>
</reference>
<evidence type="ECO:0000313" key="3">
    <source>
        <dbReference type="Proteomes" id="UP000219994"/>
    </source>
</evidence>
<dbReference type="Proteomes" id="UP000219994">
    <property type="component" value="Unassembled WGS sequence"/>
</dbReference>
<protein>
    <submittedName>
        <fullName evidence="2">Uncharacterized protein</fullName>
    </submittedName>
</protein>
<dbReference type="AlphaFoldDB" id="A0A2A6FT04"/>
<evidence type="ECO:0000256" key="1">
    <source>
        <dbReference type="SAM" id="MobiDB-lite"/>
    </source>
</evidence>
<evidence type="ECO:0000313" key="2">
    <source>
        <dbReference type="EMBL" id="PDQ35741.1"/>
    </source>
</evidence>
<feature type="compositionally biased region" description="Polar residues" evidence="1">
    <location>
        <begin position="57"/>
        <end position="73"/>
    </location>
</feature>
<accession>A0A2A6FT04</accession>
<sequence>MRDEVELLIRCQEVLVSYVTHARAGLNPVGRLKLVQLVVDQGWTQARVAQKPHTDIGGTTPTPHTRNLRGSNT</sequence>
<gene>
    <name evidence="2" type="ORF">B5766_04610</name>
</gene>
<comment type="caution">
    <text evidence="2">The sequence shown here is derived from an EMBL/GenBank/DDBJ whole genome shotgun (WGS) entry which is preliminary data.</text>
</comment>
<organism evidence="2 3">
    <name type="scientific">Candidatus Lumbricidiphila eiseniae</name>
    <dbReference type="NCBI Taxonomy" id="1969409"/>
    <lineage>
        <taxon>Bacteria</taxon>
        <taxon>Bacillati</taxon>
        <taxon>Actinomycetota</taxon>
        <taxon>Actinomycetes</taxon>
        <taxon>Micrococcales</taxon>
        <taxon>Microbacteriaceae</taxon>
        <taxon>Candidatus Lumbricidiphila</taxon>
    </lineage>
</organism>
<dbReference type="EMBL" id="NAEP01000028">
    <property type="protein sequence ID" value="PDQ35741.1"/>
    <property type="molecule type" value="Genomic_DNA"/>
</dbReference>
<feature type="region of interest" description="Disordered" evidence="1">
    <location>
        <begin position="49"/>
        <end position="73"/>
    </location>
</feature>